<evidence type="ECO:0000313" key="3">
    <source>
        <dbReference type="Proteomes" id="UP001556367"/>
    </source>
</evidence>
<feature type="region of interest" description="Disordered" evidence="1">
    <location>
        <begin position="461"/>
        <end position="485"/>
    </location>
</feature>
<dbReference type="EMBL" id="JASNQZ010000006">
    <property type="protein sequence ID" value="KAL0955472.1"/>
    <property type="molecule type" value="Genomic_DNA"/>
</dbReference>
<organism evidence="2 3">
    <name type="scientific">Hohenbuehelia grisea</name>
    <dbReference type="NCBI Taxonomy" id="104357"/>
    <lineage>
        <taxon>Eukaryota</taxon>
        <taxon>Fungi</taxon>
        <taxon>Dikarya</taxon>
        <taxon>Basidiomycota</taxon>
        <taxon>Agaricomycotina</taxon>
        <taxon>Agaricomycetes</taxon>
        <taxon>Agaricomycetidae</taxon>
        <taxon>Agaricales</taxon>
        <taxon>Pleurotineae</taxon>
        <taxon>Pleurotaceae</taxon>
        <taxon>Hohenbuehelia</taxon>
    </lineage>
</organism>
<evidence type="ECO:0000256" key="1">
    <source>
        <dbReference type="SAM" id="MobiDB-lite"/>
    </source>
</evidence>
<dbReference type="SUPFAM" id="SSF52047">
    <property type="entry name" value="RNI-like"/>
    <property type="match status" value="1"/>
</dbReference>
<evidence type="ECO:0000313" key="2">
    <source>
        <dbReference type="EMBL" id="KAL0955472.1"/>
    </source>
</evidence>
<gene>
    <name evidence="2" type="ORF">HGRIS_001713</name>
</gene>
<name>A0ABR3JJ84_9AGAR</name>
<proteinExistence type="predicted"/>
<protein>
    <recommendedName>
        <fullName evidence="4">F-box domain-containing protein</fullName>
    </recommendedName>
</protein>
<accession>A0ABR3JJ84</accession>
<evidence type="ECO:0008006" key="4">
    <source>
        <dbReference type="Google" id="ProtNLM"/>
    </source>
</evidence>
<sequence length="635" mass="71058">MPLHPGLQSSTALRIPVEVWDLAFSETCLTKVDLQNLTRTHSVLRSAARPILFRAVQLDVPSHQMEEDEDGVSLFSEAEIAKMLQSYTRRLTGLAESDRGRPYNRLGETSARLLVREIGFQGQVEYLDDDGSDDEVDVDEDVDNLEAGTGTPRQAKDMQASYGRLVQAFVDNLSRFPNIVTVRIADLGYVIHSFFRRQLFLLSQLRSLTITGCSIRVAINDKPLPRLEELTLLQCSADAGDAGNVIGSSGRALFRLFEPDVIRRIITSTASIEDGALLKDLQRPLPALRHLRILVAPDTVDLFRQTLTCSPALEVLELDHMMHNDSWMAGATLALRHFDLPRTALPCLRRLRGAPQALGIFIPGRPVEDVEVVSRDELGGEYIEDAAVLSQIFADIALSTRSILGFEIRAVSSRTQIFSLITRHCPNLLKLGLEIRPHQPRTRHRLEIYGCWELYPDGEGGSVEVETTHDSEPGEASETSVSQEPVCSEVERYMERYDLSLPNPAGPGHETRPVAQNPDGSAVSHPDALEGVVDAIQSGLFKLPESLESFEIKMPHFVHVTTSRWSFDFRDEICLVQYLAHHLHNLCFFRSERPWRKINRNSKDADWMGPPRPLLPGSGAYARVKRAMHADEEII</sequence>
<reference evidence="3" key="1">
    <citation type="submission" date="2024-06" db="EMBL/GenBank/DDBJ databases">
        <title>Multi-omics analyses provide insights into the biosynthesis of the anticancer antibiotic pleurotin in Hohenbuehelia grisea.</title>
        <authorList>
            <person name="Weaver J.A."/>
            <person name="Alberti F."/>
        </authorList>
    </citation>
    <scope>NUCLEOTIDE SEQUENCE [LARGE SCALE GENOMIC DNA]</scope>
    <source>
        <strain evidence="3">T-177</strain>
    </source>
</reference>
<feature type="region of interest" description="Disordered" evidence="1">
    <location>
        <begin position="501"/>
        <end position="526"/>
    </location>
</feature>
<comment type="caution">
    <text evidence="2">The sequence shown here is derived from an EMBL/GenBank/DDBJ whole genome shotgun (WGS) entry which is preliminary data.</text>
</comment>
<dbReference type="Gene3D" id="3.80.10.10">
    <property type="entry name" value="Ribonuclease Inhibitor"/>
    <property type="match status" value="1"/>
</dbReference>
<dbReference type="InterPro" id="IPR032675">
    <property type="entry name" value="LRR_dom_sf"/>
</dbReference>
<keyword evidence="3" id="KW-1185">Reference proteome</keyword>
<dbReference type="Proteomes" id="UP001556367">
    <property type="component" value="Unassembled WGS sequence"/>
</dbReference>